<dbReference type="KEGG" id="nli:G3M70_14735"/>
<keyword evidence="1" id="KW-0802">TPR repeat</keyword>
<dbReference type="SMART" id="SM00028">
    <property type="entry name" value="TPR"/>
    <property type="match status" value="3"/>
</dbReference>
<dbReference type="Pfam" id="PF10300">
    <property type="entry name" value="Iml2-TPR_39"/>
    <property type="match status" value="1"/>
</dbReference>
<evidence type="ECO:0000256" key="1">
    <source>
        <dbReference type="PROSITE-ProRule" id="PRU00339"/>
    </source>
</evidence>
<reference evidence="3 4" key="1">
    <citation type="submission" date="2020-02" db="EMBL/GenBank/DDBJ databases">
        <title>Genomic and physiological characterization of two novel Nitrospinaceae genera.</title>
        <authorList>
            <person name="Mueller A.J."/>
            <person name="Jung M.-Y."/>
            <person name="Strachan C.R."/>
            <person name="Herbold C.W."/>
            <person name="Kirkegaard R.H."/>
            <person name="Daims H."/>
        </authorList>
    </citation>
    <scope>NUCLEOTIDE SEQUENCE [LARGE SCALE GENOMIC DNA]</scope>
    <source>
        <strain evidence="3">EB</strain>
    </source>
</reference>
<feature type="repeat" description="TPR" evidence="1">
    <location>
        <begin position="425"/>
        <end position="458"/>
    </location>
</feature>
<proteinExistence type="predicted"/>
<accession>A0A7T0BY17</accession>
<evidence type="ECO:0000259" key="2">
    <source>
        <dbReference type="Pfam" id="PF13485"/>
    </source>
</evidence>
<evidence type="ECO:0000313" key="3">
    <source>
        <dbReference type="EMBL" id="QPJ63062.1"/>
    </source>
</evidence>
<dbReference type="Pfam" id="PF13432">
    <property type="entry name" value="TPR_16"/>
    <property type="match status" value="1"/>
</dbReference>
<dbReference type="InterPro" id="IPR039568">
    <property type="entry name" value="Peptidase_MA-like_dom"/>
</dbReference>
<dbReference type="SUPFAM" id="SSF48452">
    <property type="entry name" value="TPR-like"/>
    <property type="match status" value="1"/>
</dbReference>
<protein>
    <submittedName>
        <fullName evidence="3">DUF3808 domain-containing protein</fullName>
    </submittedName>
</protein>
<dbReference type="InterPro" id="IPR019412">
    <property type="entry name" value="IML2/TPR_39"/>
</dbReference>
<dbReference type="PANTHER" id="PTHR12558:SF13">
    <property type="entry name" value="CELL DIVISION CYCLE PROTEIN 27 HOMOLOG"/>
    <property type="match status" value="1"/>
</dbReference>
<dbReference type="PANTHER" id="PTHR12558">
    <property type="entry name" value="CELL DIVISION CYCLE 16,23,27"/>
    <property type="match status" value="1"/>
</dbReference>
<feature type="repeat" description="TPR" evidence="1">
    <location>
        <begin position="459"/>
        <end position="492"/>
    </location>
</feature>
<dbReference type="AlphaFoldDB" id="A0A7T0BY17"/>
<dbReference type="Gene3D" id="1.25.40.10">
    <property type="entry name" value="Tetratricopeptide repeat domain"/>
    <property type="match status" value="2"/>
</dbReference>
<dbReference type="Proteomes" id="UP000594688">
    <property type="component" value="Chromosome"/>
</dbReference>
<dbReference type="PROSITE" id="PS50293">
    <property type="entry name" value="TPR_REGION"/>
    <property type="match status" value="1"/>
</dbReference>
<dbReference type="PROSITE" id="PS50005">
    <property type="entry name" value="TPR"/>
    <property type="match status" value="2"/>
</dbReference>
<name>A0A7T0BY17_9BACT</name>
<sequence length="523" mass="59853">MIRSPLPNILLLSVLLLSIPSLTRADLRGDLNKGYELVDQWRIEEADDFVRELDNTYPNSGDVLFLKARVEFFKGDYDTANTILKEVEETEQVVKDFKGLVSRTQKASAKFVTKETEHFRIRYIDGPDEILIHFAEQVLEQSYKVLGGIIDYHPQEKVLVEIYPGREDFSKISPLTLKDIMTSGTVALCKYRRIMIITPASALRGYNWMDTLSHEFVHYLLSSASHNNVPLWLHEGIAKNLEARWRDGEQMTPIMETVLASGIQNDYLVKLKDMMPSFAKLKSAEDVQLAYAEVSTMVDYLIKLKGGTIISSLVKSLRQGTTFEEVIQKEVGMSLPAFQEAWKKDIKSKKLRTIPGLRVLRFEFKKKGEKTPENEEDIPSAFAAIGGKRTRDLVLLGDILKERNHVPAAIVEYEKALKSARSLSPVLYNKLGGTYLQEKQYDEARDLLTTTLGYYPDFPTTLVNLGELHYQKEEMTKAEDYFQRAIRLNPFNPFLHQRLISLYKTTGQKEAKANQEKLYGYLK</sequence>
<organism evidence="3 4">
    <name type="scientific">Candidatus Nitronauta litoralis</name>
    <dbReference type="NCBI Taxonomy" id="2705533"/>
    <lineage>
        <taxon>Bacteria</taxon>
        <taxon>Pseudomonadati</taxon>
        <taxon>Nitrospinota/Tectimicrobiota group</taxon>
        <taxon>Nitrospinota</taxon>
        <taxon>Nitrospinia</taxon>
        <taxon>Nitrospinales</taxon>
        <taxon>Nitrospinaceae</taxon>
        <taxon>Candidatus Nitronauta</taxon>
    </lineage>
</organism>
<dbReference type="EMBL" id="CP048685">
    <property type="protein sequence ID" value="QPJ63062.1"/>
    <property type="molecule type" value="Genomic_DNA"/>
</dbReference>
<gene>
    <name evidence="3" type="ORF">G3M70_14735</name>
</gene>
<dbReference type="InterPro" id="IPR011990">
    <property type="entry name" value="TPR-like_helical_dom_sf"/>
</dbReference>
<evidence type="ECO:0000313" key="4">
    <source>
        <dbReference type="Proteomes" id="UP000594688"/>
    </source>
</evidence>
<dbReference type="InterPro" id="IPR019734">
    <property type="entry name" value="TPR_rpt"/>
</dbReference>
<feature type="domain" description="Peptidase MA-like" evidence="2">
    <location>
        <begin position="182"/>
        <end position="347"/>
    </location>
</feature>
<dbReference type="Pfam" id="PF13485">
    <property type="entry name" value="Peptidase_MA_2"/>
    <property type="match status" value="1"/>
</dbReference>